<dbReference type="GO" id="GO:0003735">
    <property type="term" value="F:structural constituent of ribosome"/>
    <property type="evidence" value="ECO:0007669"/>
    <property type="project" value="InterPro"/>
</dbReference>
<keyword evidence="3 8" id="KW-0694">RNA-binding</keyword>
<comment type="subunit">
    <text evidence="7 8">Part of the 30S ribosomal subunit. Contacts proteins S5 and S12.</text>
</comment>
<evidence type="ECO:0000256" key="3">
    <source>
        <dbReference type="ARBA" id="ARBA00022884"/>
    </source>
</evidence>
<evidence type="ECO:0000256" key="4">
    <source>
        <dbReference type="ARBA" id="ARBA00022980"/>
    </source>
</evidence>
<dbReference type="EMBL" id="JQAT01000001">
    <property type="protein sequence ID" value="KRN29149.1"/>
    <property type="molecule type" value="Genomic_DNA"/>
</dbReference>
<protein>
    <recommendedName>
        <fullName evidence="6 8">Small ribosomal subunit protein uS8</fullName>
    </recommendedName>
</protein>
<dbReference type="InterPro" id="IPR000630">
    <property type="entry name" value="Ribosomal_uS8"/>
</dbReference>
<dbReference type="GO" id="GO:0006412">
    <property type="term" value="P:translation"/>
    <property type="evidence" value="ECO:0007669"/>
    <property type="project" value="UniProtKB-UniRule"/>
</dbReference>
<comment type="function">
    <text evidence="8">One of the primary rRNA binding proteins, it binds directly to 16S rRNA central domain where it helps coordinate assembly of the platform of the 30S subunit.</text>
</comment>
<evidence type="ECO:0000313" key="10">
    <source>
        <dbReference type="EMBL" id="KRN29149.1"/>
    </source>
</evidence>
<dbReference type="GO" id="GO:1990904">
    <property type="term" value="C:ribonucleoprotein complex"/>
    <property type="evidence" value="ECO:0007669"/>
    <property type="project" value="UniProtKB-KW"/>
</dbReference>
<name>A0A0R2FW64_9LACO</name>
<evidence type="ECO:0000256" key="1">
    <source>
        <dbReference type="ARBA" id="ARBA00006471"/>
    </source>
</evidence>
<keyword evidence="2 8" id="KW-0699">rRNA-binding</keyword>
<comment type="similarity">
    <text evidence="1 8 9">Belongs to the universal ribosomal protein uS8 family.</text>
</comment>
<gene>
    <name evidence="8" type="primary">rpsH</name>
    <name evidence="10" type="ORF">IV38_GL000026</name>
</gene>
<dbReference type="InterPro" id="IPR047863">
    <property type="entry name" value="Ribosomal_uS8_CS"/>
</dbReference>
<dbReference type="HAMAP" id="MF_01302_B">
    <property type="entry name" value="Ribosomal_uS8_B"/>
    <property type="match status" value="1"/>
</dbReference>
<evidence type="ECO:0000256" key="9">
    <source>
        <dbReference type="RuleBase" id="RU003660"/>
    </source>
</evidence>
<dbReference type="Proteomes" id="UP000051751">
    <property type="component" value="Unassembled WGS sequence"/>
</dbReference>
<dbReference type="NCBIfam" id="NF001109">
    <property type="entry name" value="PRK00136.1"/>
    <property type="match status" value="1"/>
</dbReference>
<dbReference type="PANTHER" id="PTHR11758">
    <property type="entry name" value="40S RIBOSOMAL PROTEIN S15A"/>
    <property type="match status" value="1"/>
</dbReference>
<dbReference type="Gene3D" id="3.30.1370.30">
    <property type="match status" value="1"/>
</dbReference>
<evidence type="ECO:0000256" key="7">
    <source>
        <dbReference type="ARBA" id="ARBA00046740"/>
    </source>
</evidence>
<proteinExistence type="inferred from homology"/>
<evidence type="ECO:0000313" key="11">
    <source>
        <dbReference type="Proteomes" id="UP000051751"/>
    </source>
</evidence>
<dbReference type="PROSITE" id="PS00053">
    <property type="entry name" value="RIBOSOMAL_S8"/>
    <property type="match status" value="1"/>
</dbReference>
<dbReference type="SUPFAM" id="SSF56047">
    <property type="entry name" value="Ribosomal protein S8"/>
    <property type="match status" value="1"/>
</dbReference>
<dbReference type="PATRIC" id="fig|81857.3.peg.23"/>
<accession>A0A0R2FW64</accession>
<dbReference type="Pfam" id="PF00410">
    <property type="entry name" value="Ribosomal_S8"/>
    <property type="match status" value="1"/>
</dbReference>
<evidence type="ECO:0000256" key="8">
    <source>
        <dbReference type="HAMAP-Rule" id="MF_01302"/>
    </source>
</evidence>
<dbReference type="InterPro" id="IPR035987">
    <property type="entry name" value="Ribosomal_uS8_sf"/>
</dbReference>
<dbReference type="GO" id="GO:0005737">
    <property type="term" value="C:cytoplasm"/>
    <property type="evidence" value="ECO:0007669"/>
    <property type="project" value="UniProtKB-ARBA"/>
</dbReference>
<dbReference type="Gene3D" id="3.30.1490.10">
    <property type="match status" value="1"/>
</dbReference>
<dbReference type="GO" id="GO:0005840">
    <property type="term" value="C:ribosome"/>
    <property type="evidence" value="ECO:0007669"/>
    <property type="project" value="UniProtKB-KW"/>
</dbReference>
<evidence type="ECO:0000256" key="2">
    <source>
        <dbReference type="ARBA" id="ARBA00022730"/>
    </source>
</evidence>
<dbReference type="RefSeq" id="WP_057769860.1">
    <property type="nucleotide sequence ID" value="NZ_JQAT01000001.1"/>
</dbReference>
<keyword evidence="5 8" id="KW-0687">Ribonucleoprotein</keyword>
<dbReference type="AlphaFoldDB" id="A0A0R2FW64"/>
<dbReference type="FunFam" id="3.30.1490.10:FF:000001">
    <property type="entry name" value="30S ribosomal protein S8"/>
    <property type="match status" value="1"/>
</dbReference>
<sequence>MAMTDPIADYLTRIRNANMVRHDSVEIPASKIKKEMSKILKREGFVRDVEYIDDNKQGMIRLFLKYGKDKERVITGLKRISKPGLRVYVKSDDVPKVLNGLGIAIISTSEGVMTDKEARAKDIGGEVLAYVW</sequence>
<organism evidence="10 11">
    <name type="scientific">Lactobacillus selangorensis</name>
    <dbReference type="NCBI Taxonomy" id="81857"/>
    <lineage>
        <taxon>Bacteria</taxon>
        <taxon>Bacillati</taxon>
        <taxon>Bacillota</taxon>
        <taxon>Bacilli</taxon>
        <taxon>Lactobacillales</taxon>
        <taxon>Lactobacillaceae</taxon>
        <taxon>Lactobacillus</taxon>
    </lineage>
</organism>
<reference evidence="10 11" key="1">
    <citation type="journal article" date="2015" name="Genome Announc.">
        <title>Expanding the biotechnology potential of lactobacilli through comparative genomics of 213 strains and associated genera.</title>
        <authorList>
            <person name="Sun Z."/>
            <person name="Harris H.M."/>
            <person name="McCann A."/>
            <person name="Guo C."/>
            <person name="Argimon S."/>
            <person name="Zhang W."/>
            <person name="Yang X."/>
            <person name="Jeffery I.B."/>
            <person name="Cooney J.C."/>
            <person name="Kagawa T.F."/>
            <person name="Liu W."/>
            <person name="Song Y."/>
            <person name="Salvetti E."/>
            <person name="Wrobel A."/>
            <person name="Rasinkangas P."/>
            <person name="Parkhill J."/>
            <person name="Rea M.C."/>
            <person name="O'Sullivan O."/>
            <person name="Ritari J."/>
            <person name="Douillard F.P."/>
            <person name="Paul Ross R."/>
            <person name="Yang R."/>
            <person name="Briner A.E."/>
            <person name="Felis G.E."/>
            <person name="de Vos W.M."/>
            <person name="Barrangou R."/>
            <person name="Klaenhammer T.R."/>
            <person name="Caufield P.W."/>
            <person name="Cui Y."/>
            <person name="Zhang H."/>
            <person name="O'Toole P.W."/>
        </authorList>
    </citation>
    <scope>NUCLEOTIDE SEQUENCE [LARGE SCALE GENOMIC DNA]</scope>
    <source>
        <strain evidence="10 11">ATCC BAA-66</strain>
    </source>
</reference>
<dbReference type="FunFam" id="3.30.1370.30:FF:000002">
    <property type="entry name" value="30S ribosomal protein S8"/>
    <property type="match status" value="1"/>
</dbReference>
<evidence type="ECO:0000256" key="5">
    <source>
        <dbReference type="ARBA" id="ARBA00023274"/>
    </source>
</evidence>
<evidence type="ECO:0000256" key="6">
    <source>
        <dbReference type="ARBA" id="ARBA00035258"/>
    </source>
</evidence>
<dbReference type="OrthoDB" id="9802617at2"/>
<keyword evidence="4 8" id="KW-0689">Ribosomal protein</keyword>
<comment type="caution">
    <text evidence="10">The sequence shown here is derived from an EMBL/GenBank/DDBJ whole genome shotgun (WGS) entry which is preliminary data.</text>
</comment>
<dbReference type="GO" id="GO:0019843">
    <property type="term" value="F:rRNA binding"/>
    <property type="evidence" value="ECO:0007669"/>
    <property type="project" value="UniProtKB-UniRule"/>
</dbReference>